<gene>
    <name evidence="1" type="ORF">DU473_01810</name>
</gene>
<dbReference type="RefSeq" id="WP_131186431.1">
    <property type="nucleotide sequence ID" value="NZ_CP076657.1"/>
</dbReference>
<dbReference type="Proteomes" id="UP000292583">
    <property type="component" value="Unassembled WGS sequence"/>
</dbReference>
<organism evidence="1 2">
    <name type="scientific">Campylobacter novaezeelandiae</name>
    <dbReference type="NCBI Taxonomy" id="2267891"/>
    <lineage>
        <taxon>Bacteria</taxon>
        <taxon>Pseudomonadati</taxon>
        <taxon>Campylobacterota</taxon>
        <taxon>Epsilonproteobacteria</taxon>
        <taxon>Campylobacterales</taxon>
        <taxon>Campylobacteraceae</taxon>
        <taxon>Campylobacter</taxon>
    </lineage>
</organism>
<keyword evidence="2" id="KW-1185">Reference proteome</keyword>
<evidence type="ECO:0000313" key="2">
    <source>
        <dbReference type="Proteomes" id="UP000292583"/>
    </source>
</evidence>
<proteinExistence type="predicted"/>
<evidence type="ECO:0000313" key="1">
    <source>
        <dbReference type="EMBL" id="TBR82036.1"/>
    </source>
</evidence>
<dbReference type="OrthoDB" id="5363346at2"/>
<reference evidence="1 2" key="1">
    <citation type="submission" date="2018-07" db="EMBL/GenBank/DDBJ databases">
        <title>Campylobacter zealandensis sp. nov., isolated from birds and water in New Zealand.</title>
        <authorList>
            <person name="Wilkinson D.A."/>
            <person name="Biggs P.J."/>
            <person name="French N.P."/>
            <person name="Midwinter A.C."/>
        </authorList>
    </citation>
    <scope>NUCLEOTIDE SEQUENCE [LARGE SCALE GENOMIC DNA]</scope>
    <source>
        <strain evidence="1 2">B423b</strain>
    </source>
</reference>
<dbReference type="EMBL" id="QPGR01000002">
    <property type="protein sequence ID" value="TBR82036.1"/>
    <property type="molecule type" value="Genomic_DNA"/>
</dbReference>
<name>A0A4Q9JW99_9BACT</name>
<dbReference type="AlphaFoldDB" id="A0A4Q9JW99"/>
<comment type="caution">
    <text evidence="1">The sequence shown here is derived from an EMBL/GenBank/DDBJ whole genome shotgun (WGS) entry which is preliminary data.</text>
</comment>
<sequence>MSKPLNQEILEGLNPEITIKKDNTLLEILNLLEILKSNTNEKMARISGELTELLSHNENFIKIQKADNLNELLQILTEISNKMIKVHNSDFLKEKFPVLKKSKFLNY</sequence>
<accession>A0A4Q9JW99</accession>
<protein>
    <submittedName>
        <fullName evidence="1">Uncharacterized protein</fullName>
    </submittedName>
</protein>